<dbReference type="Proteomes" id="UP000427769">
    <property type="component" value="Chromosome"/>
</dbReference>
<dbReference type="AlphaFoldDB" id="A0A5K7YYB2"/>
<keyword evidence="1" id="KW-0732">Signal</keyword>
<name>A0A5K7YYB2_9BACT</name>
<proteinExistence type="predicted"/>
<accession>A0A5K7YYB2</accession>
<protein>
    <recommendedName>
        <fullName evidence="4">YXWGXW repeat-containing protein</fullName>
    </recommendedName>
</protein>
<feature type="signal peptide" evidence="1">
    <location>
        <begin position="1"/>
        <end position="26"/>
    </location>
</feature>
<dbReference type="KEGG" id="dwd:DSCW_07770"/>
<evidence type="ECO:0000313" key="3">
    <source>
        <dbReference type="Proteomes" id="UP000427769"/>
    </source>
</evidence>
<organism evidence="2 3">
    <name type="scientific">Desulfosarcina widdelii</name>
    <dbReference type="NCBI Taxonomy" id="947919"/>
    <lineage>
        <taxon>Bacteria</taxon>
        <taxon>Pseudomonadati</taxon>
        <taxon>Thermodesulfobacteriota</taxon>
        <taxon>Desulfobacteria</taxon>
        <taxon>Desulfobacterales</taxon>
        <taxon>Desulfosarcinaceae</taxon>
        <taxon>Desulfosarcina</taxon>
    </lineage>
</organism>
<reference evidence="2 3" key="1">
    <citation type="submission" date="2019-11" db="EMBL/GenBank/DDBJ databases">
        <title>Comparative genomics of hydrocarbon-degrading Desulfosarcina strains.</title>
        <authorList>
            <person name="Watanabe M."/>
            <person name="Kojima H."/>
            <person name="Fukui M."/>
        </authorList>
    </citation>
    <scope>NUCLEOTIDE SEQUENCE [LARGE SCALE GENOMIC DNA]</scope>
    <source>
        <strain evidence="2 3">PP31</strain>
    </source>
</reference>
<evidence type="ECO:0000313" key="2">
    <source>
        <dbReference type="EMBL" id="BBO73360.1"/>
    </source>
</evidence>
<keyword evidence="3" id="KW-1185">Reference proteome</keyword>
<dbReference type="OrthoDB" id="5421282at2"/>
<evidence type="ECO:0008006" key="4">
    <source>
        <dbReference type="Google" id="ProtNLM"/>
    </source>
</evidence>
<sequence length="144" mass="16600">MKSKKRLIIIAVVLTSIALVTAPAFAGSKQQHRWEGVAIGVGAAILGHAIYQAHKDASPPRVVYVEPESAPRYHHPRPKHRHGHWEWQKTWVAPSYEKVWNPGHYDRKGRWVPGHWIEVKTSDGYWTKERVWIAGNSPHPRHYQ</sequence>
<dbReference type="EMBL" id="AP021875">
    <property type="protein sequence ID" value="BBO73360.1"/>
    <property type="molecule type" value="Genomic_DNA"/>
</dbReference>
<evidence type="ECO:0000256" key="1">
    <source>
        <dbReference type="SAM" id="SignalP"/>
    </source>
</evidence>
<gene>
    <name evidence="2" type="ORF">DSCW_07770</name>
</gene>
<dbReference type="RefSeq" id="WP_155302474.1">
    <property type="nucleotide sequence ID" value="NZ_AP021875.1"/>
</dbReference>
<feature type="chain" id="PRO_5024290866" description="YXWGXW repeat-containing protein" evidence="1">
    <location>
        <begin position="27"/>
        <end position="144"/>
    </location>
</feature>